<evidence type="ECO:0000256" key="1">
    <source>
        <dbReference type="SAM" id="MobiDB-lite"/>
    </source>
</evidence>
<feature type="region of interest" description="Disordered" evidence="1">
    <location>
        <begin position="275"/>
        <end position="298"/>
    </location>
</feature>
<dbReference type="STRING" id="4829.A0A168N7C6"/>
<feature type="compositionally biased region" description="Polar residues" evidence="1">
    <location>
        <begin position="281"/>
        <end position="298"/>
    </location>
</feature>
<gene>
    <name evidence="3" type="primary">ABSGL_05621.1 scaffold 7188</name>
</gene>
<evidence type="ECO:0000313" key="3">
    <source>
        <dbReference type="EMBL" id="SAL99965.1"/>
    </source>
</evidence>
<keyword evidence="2" id="KW-0472">Membrane</keyword>
<keyword evidence="4" id="KW-1185">Reference proteome</keyword>
<name>A0A168N7C6_ABSGL</name>
<feature type="compositionally biased region" description="Low complexity" evidence="1">
    <location>
        <begin position="144"/>
        <end position="170"/>
    </location>
</feature>
<accession>A0A168N7C6</accession>
<feature type="region of interest" description="Disordered" evidence="1">
    <location>
        <begin position="137"/>
        <end position="172"/>
    </location>
</feature>
<dbReference type="OrthoDB" id="2278929at2759"/>
<evidence type="ECO:0000313" key="4">
    <source>
        <dbReference type="Proteomes" id="UP000078561"/>
    </source>
</evidence>
<evidence type="ECO:0000256" key="2">
    <source>
        <dbReference type="SAM" id="Phobius"/>
    </source>
</evidence>
<keyword evidence="2" id="KW-0812">Transmembrane</keyword>
<organism evidence="3">
    <name type="scientific">Absidia glauca</name>
    <name type="common">Pin mould</name>
    <dbReference type="NCBI Taxonomy" id="4829"/>
    <lineage>
        <taxon>Eukaryota</taxon>
        <taxon>Fungi</taxon>
        <taxon>Fungi incertae sedis</taxon>
        <taxon>Mucoromycota</taxon>
        <taxon>Mucoromycotina</taxon>
        <taxon>Mucoromycetes</taxon>
        <taxon>Mucorales</taxon>
        <taxon>Cunninghamellaceae</taxon>
        <taxon>Absidia</taxon>
    </lineage>
</organism>
<protein>
    <submittedName>
        <fullName evidence="3">Uncharacterized protein</fullName>
    </submittedName>
</protein>
<feature type="compositionally biased region" description="Low complexity" evidence="1">
    <location>
        <begin position="382"/>
        <end position="396"/>
    </location>
</feature>
<feature type="region of interest" description="Disordered" evidence="1">
    <location>
        <begin position="381"/>
        <end position="403"/>
    </location>
</feature>
<keyword evidence="2" id="KW-1133">Transmembrane helix</keyword>
<dbReference type="AlphaFoldDB" id="A0A168N7C6"/>
<feature type="transmembrane region" description="Helical" evidence="2">
    <location>
        <begin position="179"/>
        <end position="206"/>
    </location>
</feature>
<dbReference type="EMBL" id="LT553043">
    <property type="protein sequence ID" value="SAL99965.1"/>
    <property type="molecule type" value="Genomic_DNA"/>
</dbReference>
<sequence length="403" mass="45463">MPLSKRQDASYDCAQMGNQYPYCSPLTTDTWVNGSTHQFIWNFNYPFYVSSPTLDLTMYYIKNYQYTLIKNWTDMTTSDGELTVMVDDTWFPTPSYNGNKTWSLSLFYLPSGMNASTELQNTNSLYPRPYNFSVIQLPSPQPPSTTNNSTDPNHSNSNSTISNTPPSYSSDQHNGLPDWAIALIVLGSVAVAAALGILAWVFLIYFPRKRRQRHQHMGDTKRSGAGPTPYSQQKQQEQKQQHHQQHQQEQLSSEKAESIYSDTPMIGGMVRSSVSVGGATTAPSSISQRPDSPSYPSIHHQFTSLHSHDTINESLRQMIHRPDWTTTDEDIDEDKRRRLGEELLQRQLAEDGTMIKQTQPTRLKSMTSQIPKARTAIVVAESTDSLSHSSSTTSLPSDHHHPR</sequence>
<feature type="region of interest" description="Disordered" evidence="1">
    <location>
        <begin position="214"/>
        <end position="255"/>
    </location>
</feature>
<dbReference type="Proteomes" id="UP000078561">
    <property type="component" value="Unassembled WGS sequence"/>
</dbReference>
<proteinExistence type="predicted"/>
<reference evidence="3" key="1">
    <citation type="submission" date="2016-04" db="EMBL/GenBank/DDBJ databases">
        <authorList>
            <person name="Evans L.H."/>
            <person name="Alamgir A."/>
            <person name="Owens N."/>
            <person name="Weber N.D."/>
            <person name="Virtaneva K."/>
            <person name="Barbian K."/>
            <person name="Babar A."/>
            <person name="Rosenke K."/>
        </authorList>
    </citation>
    <scope>NUCLEOTIDE SEQUENCE [LARGE SCALE GENOMIC DNA]</scope>
    <source>
        <strain evidence="3">CBS 101.48</strain>
    </source>
</reference>
<dbReference type="InParanoid" id="A0A168N7C6"/>